<name>A0A9P4XDQ0_9HYPO</name>
<keyword evidence="1" id="KW-0175">Coiled coil</keyword>
<dbReference type="AlphaFoldDB" id="A0A9P4XDQ0"/>
<organism evidence="2 3">
    <name type="scientific">Trichoderma lentiforme</name>
    <dbReference type="NCBI Taxonomy" id="1567552"/>
    <lineage>
        <taxon>Eukaryota</taxon>
        <taxon>Fungi</taxon>
        <taxon>Dikarya</taxon>
        <taxon>Ascomycota</taxon>
        <taxon>Pezizomycotina</taxon>
        <taxon>Sordariomycetes</taxon>
        <taxon>Hypocreomycetidae</taxon>
        <taxon>Hypocreales</taxon>
        <taxon>Hypocreaceae</taxon>
        <taxon>Trichoderma</taxon>
    </lineage>
</organism>
<evidence type="ECO:0000256" key="1">
    <source>
        <dbReference type="SAM" id="Coils"/>
    </source>
</evidence>
<feature type="coiled-coil region" evidence="1">
    <location>
        <begin position="56"/>
        <end position="83"/>
    </location>
</feature>
<evidence type="ECO:0000313" key="2">
    <source>
        <dbReference type="EMBL" id="KAF3071381.1"/>
    </source>
</evidence>
<evidence type="ECO:0000313" key="3">
    <source>
        <dbReference type="Proteomes" id="UP000801864"/>
    </source>
</evidence>
<proteinExistence type="predicted"/>
<keyword evidence="3" id="KW-1185">Reference proteome</keyword>
<gene>
    <name evidence="2" type="ORF">CFAM422_006290</name>
</gene>
<accession>A0A9P4XDQ0</accession>
<dbReference type="EMBL" id="QLNT01000010">
    <property type="protein sequence ID" value="KAF3071381.1"/>
    <property type="molecule type" value="Genomic_DNA"/>
</dbReference>
<comment type="caution">
    <text evidence="2">The sequence shown here is derived from an EMBL/GenBank/DDBJ whole genome shotgun (WGS) entry which is preliminary data.</text>
</comment>
<sequence>MSSNNNMVNLLREMVATVRENAGGAGRGGASATTPNNHRMSTVVFITGTKANNLVLGEWAEEAKDEEEAKEEAKDEAKEESEAVVLCFFMSLWHSTNWHYCNIFSDCSPDATEIAALKLVTVV</sequence>
<protein>
    <submittedName>
        <fullName evidence="2">Uncharacterized protein</fullName>
    </submittedName>
</protein>
<reference evidence="2 3" key="1">
    <citation type="submission" date="2018-06" db="EMBL/GenBank/DDBJ databases">
        <title>Genome analysis of cellulolytic fungus Trichoderma lentiforme CFAM-422.</title>
        <authorList>
            <person name="Steindorff A.S."/>
            <person name="Formighieri E.F."/>
            <person name="Midorikawa G.E.O."/>
            <person name="Tamietti M.S."/>
            <person name="Ramos E.Z."/>
            <person name="Silva A.S."/>
            <person name="Bon E.P.S."/>
            <person name="Mendes T.D."/>
            <person name="Damaso M.C.T."/>
            <person name="Favaro L.C.L."/>
        </authorList>
    </citation>
    <scope>NUCLEOTIDE SEQUENCE [LARGE SCALE GENOMIC DNA]</scope>
    <source>
        <strain evidence="2 3">CFAM-422</strain>
    </source>
</reference>
<dbReference type="Proteomes" id="UP000801864">
    <property type="component" value="Unassembled WGS sequence"/>
</dbReference>